<sequence length="149" mass="17119">MHLWLHHTSPHSLILIFCFLLLPHTGTSPASSFRSCKRFTQHWHLKISSSTSYVSRICQGKHRASSVLLFVLQDPSLFFLCWMRKDGNYRAMTVAANRQAKEKRHRMMHTTPPPGRSVGQLSHMPLATSMLRHLNIASLFLLLSLEKQT</sequence>
<keyword evidence="2" id="KW-0732">Signal</keyword>
<organism evidence="3 4">
    <name type="scientific">Linderina pennispora</name>
    <dbReference type="NCBI Taxonomy" id="61395"/>
    <lineage>
        <taxon>Eukaryota</taxon>
        <taxon>Fungi</taxon>
        <taxon>Fungi incertae sedis</taxon>
        <taxon>Zoopagomycota</taxon>
        <taxon>Kickxellomycotina</taxon>
        <taxon>Kickxellomycetes</taxon>
        <taxon>Kickxellales</taxon>
        <taxon>Kickxellaceae</taxon>
        <taxon>Linderina</taxon>
    </lineage>
</organism>
<keyword evidence="4" id="KW-1185">Reference proteome</keyword>
<feature type="region of interest" description="Disordered" evidence="1">
    <location>
        <begin position="100"/>
        <end position="120"/>
    </location>
</feature>
<accession>A0A1Y1WEB1</accession>
<dbReference type="AlphaFoldDB" id="A0A1Y1WEB1"/>
<feature type="signal peptide" evidence="2">
    <location>
        <begin position="1"/>
        <end position="29"/>
    </location>
</feature>
<feature type="chain" id="PRO_5012056185" description="Secreted protein" evidence="2">
    <location>
        <begin position="30"/>
        <end position="149"/>
    </location>
</feature>
<evidence type="ECO:0000313" key="4">
    <source>
        <dbReference type="Proteomes" id="UP000193922"/>
    </source>
</evidence>
<evidence type="ECO:0000256" key="2">
    <source>
        <dbReference type="SAM" id="SignalP"/>
    </source>
</evidence>
<name>A0A1Y1WEB1_9FUNG</name>
<dbReference type="GeneID" id="63799946"/>
<dbReference type="RefSeq" id="XP_040745101.1">
    <property type="nucleotide sequence ID" value="XM_040883298.1"/>
</dbReference>
<dbReference type="Proteomes" id="UP000193922">
    <property type="component" value="Unassembled WGS sequence"/>
</dbReference>
<gene>
    <name evidence="3" type="ORF">DL89DRAFT_128956</name>
</gene>
<dbReference type="EMBL" id="MCFD01000004">
    <property type="protein sequence ID" value="ORX71586.1"/>
    <property type="molecule type" value="Genomic_DNA"/>
</dbReference>
<evidence type="ECO:0000313" key="3">
    <source>
        <dbReference type="EMBL" id="ORX71586.1"/>
    </source>
</evidence>
<comment type="caution">
    <text evidence="3">The sequence shown here is derived from an EMBL/GenBank/DDBJ whole genome shotgun (WGS) entry which is preliminary data.</text>
</comment>
<evidence type="ECO:0000256" key="1">
    <source>
        <dbReference type="SAM" id="MobiDB-lite"/>
    </source>
</evidence>
<reference evidence="3 4" key="1">
    <citation type="submission" date="2016-07" db="EMBL/GenBank/DDBJ databases">
        <title>Pervasive Adenine N6-methylation of Active Genes in Fungi.</title>
        <authorList>
            <consortium name="DOE Joint Genome Institute"/>
            <person name="Mondo S.J."/>
            <person name="Dannebaum R.O."/>
            <person name="Kuo R.C."/>
            <person name="Labutti K."/>
            <person name="Haridas S."/>
            <person name="Kuo A."/>
            <person name="Salamov A."/>
            <person name="Ahrendt S.R."/>
            <person name="Lipzen A."/>
            <person name="Sullivan W."/>
            <person name="Andreopoulos W.B."/>
            <person name="Clum A."/>
            <person name="Lindquist E."/>
            <person name="Daum C."/>
            <person name="Ramamoorthy G.K."/>
            <person name="Gryganskyi A."/>
            <person name="Culley D."/>
            <person name="Magnuson J.K."/>
            <person name="James T.Y."/>
            <person name="O'Malley M.A."/>
            <person name="Stajich J.E."/>
            <person name="Spatafora J.W."/>
            <person name="Visel A."/>
            <person name="Grigoriev I.V."/>
        </authorList>
    </citation>
    <scope>NUCLEOTIDE SEQUENCE [LARGE SCALE GENOMIC DNA]</scope>
    <source>
        <strain evidence="3 4">ATCC 12442</strain>
    </source>
</reference>
<protein>
    <recommendedName>
        <fullName evidence="5">Secreted protein</fullName>
    </recommendedName>
</protein>
<evidence type="ECO:0008006" key="5">
    <source>
        <dbReference type="Google" id="ProtNLM"/>
    </source>
</evidence>
<proteinExistence type="predicted"/>